<organism evidence="1 2">
    <name type="scientific">Nocardia fusca</name>
    <dbReference type="NCBI Taxonomy" id="941183"/>
    <lineage>
        <taxon>Bacteria</taxon>
        <taxon>Bacillati</taxon>
        <taxon>Actinomycetota</taxon>
        <taxon>Actinomycetes</taxon>
        <taxon>Mycobacteriales</taxon>
        <taxon>Nocardiaceae</taxon>
        <taxon>Nocardia</taxon>
    </lineage>
</organism>
<evidence type="ECO:0000313" key="1">
    <source>
        <dbReference type="EMBL" id="MEV0364066.1"/>
    </source>
</evidence>
<dbReference type="RefSeq" id="WP_357978944.1">
    <property type="nucleotide sequence ID" value="NZ_JBFAIH010000008.1"/>
</dbReference>
<dbReference type="Proteomes" id="UP001551658">
    <property type="component" value="Unassembled WGS sequence"/>
</dbReference>
<evidence type="ECO:0000313" key="2">
    <source>
        <dbReference type="Proteomes" id="UP001551658"/>
    </source>
</evidence>
<dbReference type="EMBL" id="JBFAIH010000008">
    <property type="protein sequence ID" value="MEV0364066.1"/>
    <property type="molecule type" value="Genomic_DNA"/>
</dbReference>
<accession>A0ABV3F8M5</accession>
<proteinExistence type="predicted"/>
<keyword evidence="2" id="KW-1185">Reference proteome</keyword>
<protein>
    <submittedName>
        <fullName evidence="1">Uncharacterized protein</fullName>
    </submittedName>
</protein>
<name>A0ABV3F8M5_9NOCA</name>
<gene>
    <name evidence="1" type="ORF">AB0H72_15320</name>
</gene>
<comment type="caution">
    <text evidence="1">The sequence shown here is derived from an EMBL/GenBank/DDBJ whole genome shotgun (WGS) entry which is preliminary data.</text>
</comment>
<sequence length="58" mass="6156">MRPHLNDIDACLLVRTASSVLHGHAEPVALDPSLGETVQEAGSSPAQVCGRDRNAKTY</sequence>
<reference evidence="1 2" key="1">
    <citation type="submission" date="2024-06" db="EMBL/GenBank/DDBJ databases">
        <title>The Natural Products Discovery Center: Release of the First 8490 Sequenced Strains for Exploring Actinobacteria Biosynthetic Diversity.</title>
        <authorList>
            <person name="Kalkreuter E."/>
            <person name="Kautsar S.A."/>
            <person name="Yang D."/>
            <person name="Bader C.D."/>
            <person name="Teijaro C.N."/>
            <person name="Fluegel L."/>
            <person name="Davis C.M."/>
            <person name="Simpson J.R."/>
            <person name="Lauterbach L."/>
            <person name="Steele A.D."/>
            <person name="Gui C."/>
            <person name="Meng S."/>
            <person name="Li G."/>
            <person name="Viehrig K."/>
            <person name="Ye F."/>
            <person name="Su P."/>
            <person name="Kiefer A.F."/>
            <person name="Nichols A."/>
            <person name="Cepeda A.J."/>
            <person name="Yan W."/>
            <person name="Fan B."/>
            <person name="Jiang Y."/>
            <person name="Adhikari A."/>
            <person name="Zheng C.-J."/>
            <person name="Schuster L."/>
            <person name="Cowan T.M."/>
            <person name="Smanski M.J."/>
            <person name="Chevrette M.G."/>
            <person name="De Carvalho L.P.S."/>
            <person name="Shen B."/>
        </authorList>
    </citation>
    <scope>NUCLEOTIDE SEQUENCE [LARGE SCALE GENOMIC DNA]</scope>
    <source>
        <strain evidence="1 2">NPDC050671</strain>
    </source>
</reference>